<dbReference type="Proteomes" id="UP000198873">
    <property type="component" value="Unassembled WGS sequence"/>
</dbReference>
<dbReference type="InterPro" id="IPR010350">
    <property type="entry name" value="Aim32/Apd1-like_bac"/>
</dbReference>
<accession>A0A1I6PY03</accession>
<gene>
    <name evidence="1" type="ORF">SAMN05444716_101799</name>
</gene>
<dbReference type="InterPro" id="IPR036249">
    <property type="entry name" value="Thioredoxin-like_sf"/>
</dbReference>
<dbReference type="RefSeq" id="WP_019435133.1">
    <property type="nucleotide sequence ID" value="NZ_FPAB01000001.1"/>
</dbReference>
<dbReference type="Pfam" id="PF06999">
    <property type="entry name" value="Suc_Fer-like"/>
    <property type="match status" value="1"/>
</dbReference>
<evidence type="ECO:0000313" key="2">
    <source>
        <dbReference type="Proteomes" id="UP000198873"/>
    </source>
</evidence>
<name>A0A1I6PY03_9ACTN</name>
<dbReference type="PIRSF" id="PIRSF035042">
    <property type="entry name" value="UCP035042_thirdx"/>
    <property type="match status" value="1"/>
</dbReference>
<evidence type="ECO:0000313" key="1">
    <source>
        <dbReference type="EMBL" id="SFS45083.1"/>
    </source>
</evidence>
<dbReference type="STRING" id="1176198.SAMN05444716_101799"/>
<dbReference type="AlphaFoldDB" id="A0A1I6PY03"/>
<dbReference type="InterPro" id="IPR009737">
    <property type="entry name" value="Aim32/Apd1-like"/>
</dbReference>
<dbReference type="SUPFAM" id="SSF52833">
    <property type="entry name" value="Thioredoxin-like"/>
    <property type="match status" value="1"/>
</dbReference>
<proteinExistence type="predicted"/>
<dbReference type="CDD" id="cd03062">
    <property type="entry name" value="TRX_Fd_Sucrase"/>
    <property type="match status" value="1"/>
</dbReference>
<dbReference type="EMBL" id="FPAB01000001">
    <property type="protein sequence ID" value="SFS45083.1"/>
    <property type="molecule type" value="Genomic_DNA"/>
</dbReference>
<keyword evidence="2" id="KW-1185">Reference proteome</keyword>
<protein>
    <recommendedName>
        <fullName evidence="3">Sucrase ferredoxin</fullName>
    </recommendedName>
</protein>
<sequence length="299" mass="30995">MTLCASASWTREEPPAATAATGTSWLLLEQPGPWGPRALTGSRLDPALGAALESAAEGTGVRVALIRRPGRAPSGAVSGARQVYLAHTRPGRSWVRTLRITAPEELLGLDFARLGGGEHDGTGDPYHGDPLALVCTNGRRDRCCAELGRPLAAELAVGGGVEVWEISHIGGHRFAPTLLTLPHGYAYGRASAPLVKEVATALREGRMVTERCRGRSAWGRAGQAAELAVRELTGEDGADALGVEESGTDGAGAVTVTHSDGRRWSVTVEAADGPVLPASCGAAALPQTRMAVTAVRPLP</sequence>
<reference evidence="2" key="1">
    <citation type="submission" date="2016-10" db="EMBL/GenBank/DDBJ databases">
        <authorList>
            <person name="Varghese N."/>
            <person name="Submissions S."/>
        </authorList>
    </citation>
    <scope>NUCLEOTIDE SEQUENCE [LARGE SCALE GENOMIC DNA]</scope>
    <source>
        <strain evidence="2">CGMCC 4.7047</strain>
    </source>
</reference>
<evidence type="ECO:0008006" key="3">
    <source>
        <dbReference type="Google" id="ProtNLM"/>
    </source>
</evidence>
<dbReference type="PANTHER" id="PTHR31902:SF22">
    <property type="entry name" value="SLL1203 PROTEIN"/>
    <property type="match status" value="1"/>
</dbReference>
<dbReference type="PANTHER" id="PTHR31902">
    <property type="entry name" value="ACTIN PATCHES DISTAL PROTEIN 1"/>
    <property type="match status" value="1"/>
</dbReference>
<dbReference type="Gene3D" id="3.40.30.10">
    <property type="entry name" value="Glutaredoxin"/>
    <property type="match status" value="1"/>
</dbReference>
<organism evidence="1 2">
    <name type="scientific">Streptomyces harbinensis</name>
    <dbReference type="NCBI Taxonomy" id="1176198"/>
    <lineage>
        <taxon>Bacteria</taxon>
        <taxon>Bacillati</taxon>
        <taxon>Actinomycetota</taxon>
        <taxon>Actinomycetes</taxon>
        <taxon>Kitasatosporales</taxon>
        <taxon>Streptomycetaceae</taxon>
        <taxon>Streptomyces</taxon>
    </lineage>
</organism>